<reference evidence="4 5" key="1">
    <citation type="journal article" date="2013" name="J. Mol. Microbiol. Biotechnol.">
        <title>Analysis of the Complete Genomes of Acholeplasma brassicae , A. palmae and A. laidlawii and Their Comparison to the Obligate Parasites from ' Candidatus Phytoplasma'.</title>
        <authorList>
            <person name="Kube M."/>
            <person name="Siewert C."/>
            <person name="Migdoll A.M."/>
            <person name="Duduk B."/>
            <person name="Holz S."/>
            <person name="Rabus R."/>
            <person name="Seemuller E."/>
            <person name="Mitrovic J."/>
            <person name="Muller I."/>
            <person name="Buttner C."/>
            <person name="Reinhardt R."/>
        </authorList>
    </citation>
    <scope>NUCLEOTIDE SEQUENCE [LARGE SCALE GENOMIC DNA]</scope>
    <source>
        <strain evidence="5">0502</strain>
    </source>
</reference>
<evidence type="ECO:0000256" key="1">
    <source>
        <dbReference type="ARBA" id="ARBA00007118"/>
    </source>
</evidence>
<keyword evidence="2" id="KW-0560">Oxidoreductase</keyword>
<feature type="domain" description="Nitroreductase" evidence="3">
    <location>
        <begin position="13"/>
        <end position="185"/>
    </location>
</feature>
<dbReference type="HOGENOM" id="CLU_070764_4_5_14"/>
<dbReference type="PANTHER" id="PTHR43673">
    <property type="entry name" value="NAD(P)H NITROREDUCTASE YDGI-RELATED"/>
    <property type="match status" value="1"/>
</dbReference>
<dbReference type="EMBL" id="FO681348">
    <property type="protein sequence ID" value="CCV65779.1"/>
    <property type="molecule type" value="Genomic_DNA"/>
</dbReference>
<dbReference type="KEGG" id="abra:BN85307580"/>
<dbReference type="SUPFAM" id="SSF55469">
    <property type="entry name" value="FMN-dependent nitroreductase-like"/>
    <property type="match status" value="1"/>
</dbReference>
<dbReference type="RefSeq" id="WP_030004642.1">
    <property type="nucleotide sequence ID" value="NC_022549.1"/>
</dbReference>
<evidence type="ECO:0000256" key="2">
    <source>
        <dbReference type="ARBA" id="ARBA00023002"/>
    </source>
</evidence>
<organism evidence="4 5">
    <name type="scientific">Acholeplasma brassicae</name>
    <dbReference type="NCBI Taxonomy" id="61635"/>
    <lineage>
        <taxon>Bacteria</taxon>
        <taxon>Bacillati</taxon>
        <taxon>Mycoplasmatota</taxon>
        <taxon>Mollicutes</taxon>
        <taxon>Acholeplasmatales</taxon>
        <taxon>Acholeplasmataceae</taxon>
        <taxon>Acholeplasma</taxon>
    </lineage>
</organism>
<sequence length="206" mass="23287">MNKRNDFNDVFLNRRSIRKYDSTIKISSKELEEMINKALRAPSANNLQPWHIAVISSKEAKEKYSNLFTFNRLQYETSSAIVILFANLDYASNANEIFDLALSKGYMDQETKARQLERFSNKDSVPKEIILKTALLDSGMLAMSMMLVFRSHGYDTCPMGGFNKDLAVNMFNLENATATVAISVGVALDEGYQSVRLPFEKIGTIE</sequence>
<evidence type="ECO:0000259" key="3">
    <source>
        <dbReference type="Pfam" id="PF00881"/>
    </source>
</evidence>
<name>U4KSZ1_9MOLU</name>
<dbReference type="STRING" id="61635.BN85307580"/>
<dbReference type="Proteomes" id="UP000032737">
    <property type="component" value="Chromosome"/>
</dbReference>
<dbReference type="OrthoDB" id="9782629at2"/>
<dbReference type="InterPro" id="IPR029479">
    <property type="entry name" value="Nitroreductase"/>
</dbReference>
<protein>
    <submittedName>
        <fullName evidence="4">Nitroreductase</fullName>
    </submittedName>
</protein>
<dbReference type="PANTHER" id="PTHR43673:SF10">
    <property type="entry name" value="NADH DEHYDROGENASE_NAD(P)H NITROREDUCTASE XCC3605-RELATED"/>
    <property type="match status" value="1"/>
</dbReference>
<proteinExistence type="inferred from homology"/>
<keyword evidence="5" id="KW-1185">Reference proteome</keyword>
<accession>U4KSZ1</accession>
<evidence type="ECO:0000313" key="5">
    <source>
        <dbReference type="Proteomes" id="UP000032737"/>
    </source>
</evidence>
<dbReference type="Gene3D" id="3.40.109.10">
    <property type="entry name" value="NADH Oxidase"/>
    <property type="match status" value="1"/>
</dbReference>
<evidence type="ECO:0000313" key="4">
    <source>
        <dbReference type="EMBL" id="CCV65779.1"/>
    </source>
</evidence>
<comment type="similarity">
    <text evidence="1">Belongs to the nitroreductase family.</text>
</comment>
<gene>
    <name evidence="4" type="primary">nfnB</name>
    <name evidence="4" type="ORF">BN85307580</name>
</gene>
<dbReference type="AlphaFoldDB" id="U4KSZ1"/>
<dbReference type="InterPro" id="IPR000415">
    <property type="entry name" value="Nitroreductase-like"/>
</dbReference>
<dbReference type="Pfam" id="PF00881">
    <property type="entry name" value="Nitroreductase"/>
    <property type="match status" value="1"/>
</dbReference>
<dbReference type="GO" id="GO:0016491">
    <property type="term" value="F:oxidoreductase activity"/>
    <property type="evidence" value="ECO:0007669"/>
    <property type="project" value="UniProtKB-KW"/>
</dbReference>